<dbReference type="InterPro" id="IPR051932">
    <property type="entry name" value="Bact_StressResp_Reg"/>
</dbReference>
<sequence length="304" mass="33663">MNKIVNTSNITGLEDASYLLSRYEITEKDISNIKKYGKIIVKRLDEYVVHFYEWMKNQPEYTEFFSNDKMLISVQNRQIEYWQEFFAGEINNDYFEQRRLVGETHARINLSLDSYLAGANKSMTILMEDLYDNSLSAKAYAEAVASASKLVNLDSSIIVSTFAELTNRTIAEQSETLMKMSTPVAAIWQGILLLPVVGIIDSKRAQDIMNAMLIKIAETQSKVIILDISGVGMVDTAVANHLIKITKATKLMGCECTISGLSPAIAQTIVELGIDVDSIATTANLKDALESAFSSTGITIKASP</sequence>
<gene>
    <name evidence="3" type="ORF">COB20_02695</name>
</gene>
<dbReference type="EMBL" id="NVUL01000008">
    <property type="protein sequence ID" value="PCI80781.1"/>
    <property type="molecule type" value="Genomic_DNA"/>
</dbReference>
<keyword evidence="1" id="KW-0597">Phosphoprotein</keyword>
<evidence type="ECO:0000256" key="1">
    <source>
        <dbReference type="ARBA" id="ARBA00022553"/>
    </source>
</evidence>
<accession>A0A2A4XER7</accession>
<dbReference type="AlphaFoldDB" id="A0A2A4XER7"/>
<dbReference type="GO" id="GO:0019825">
    <property type="term" value="F:oxygen binding"/>
    <property type="evidence" value="ECO:0007669"/>
    <property type="project" value="InterPro"/>
</dbReference>
<dbReference type="Pfam" id="PF01740">
    <property type="entry name" value="STAS"/>
    <property type="match status" value="1"/>
</dbReference>
<evidence type="ECO:0000313" key="4">
    <source>
        <dbReference type="Proteomes" id="UP000218767"/>
    </source>
</evidence>
<dbReference type="InterPro" id="IPR012292">
    <property type="entry name" value="Globin/Proto"/>
</dbReference>
<dbReference type="CDD" id="cd07041">
    <property type="entry name" value="STAS_RsbR_RsbS_like"/>
    <property type="match status" value="1"/>
</dbReference>
<feature type="domain" description="STAS" evidence="2">
    <location>
        <begin position="181"/>
        <end position="292"/>
    </location>
</feature>
<dbReference type="InterPro" id="IPR036513">
    <property type="entry name" value="STAS_dom_sf"/>
</dbReference>
<name>A0A2A4XER7_9GAMM</name>
<dbReference type="InterPro" id="IPR009050">
    <property type="entry name" value="Globin-like_sf"/>
</dbReference>
<reference evidence="4" key="1">
    <citation type="submission" date="2017-08" db="EMBL/GenBank/DDBJ databases">
        <title>A dynamic microbial community with high functional redundancy inhabits the cold, oxic subseafloor aquifer.</title>
        <authorList>
            <person name="Tully B.J."/>
            <person name="Wheat C.G."/>
            <person name="Glazer B.T."/>
            <person name="Huber J.A."/>
        </authorList>
    </citation>
    <scope>NUCLEOTIDE SEQUENCE [LARGE SCALE GENOMIC DNA]</scope>
</reference>
<dbReference type="Pfam" id="PF11563">
    <property type="entry name" value="Protoglobin"/>
    <property type="match status" value="1"/>
</dbReference>
<dbReference type="SUPFAM" id="SSF46458">
    <property type="entry name" value="Globin-like"/>
    <property type="match status" value="1"/>
</dbReference>
<dbReference type="GO" id="GO:0020037">
    <property type="term" value="F:heme binding"/>
    <property type="evidence" value="ECO:0007669"/>
    <property type="project" value="InterPro"/>
</dbReference>
<dbReference type="PROSITE" id="PS50801">
    <property type="entry name" value="STAS"/>
    <property type="match status" value="1"/>
</dbReference>
<dbReference type="PANTHER" id="PTHR33745:SF3">
    <property type="entry name" value="RSBT CO-ANTAGONIST PROTEIN RSBRC"/>
    <property type="match status" value="1"/>
</dbReference>
<dbReference type="PANTHER" id="PTHR33745">
    <property type="entry name" value="RSBT ANTAGONIST PROTEIN RSBS-RELATED"/>
    <property type="match status" value="1"/>
</dbReference>
<dbReference type="SUPFAM" id="SSF52091">
    <property type="entry name" value="SpoIIaa-like"/>
    <property type="match status" value="1"/>
</dbReference>
<dbReference type="Gene3D" id="1.10.490.10">
    <property type="entry name" value="Globins"/>
    <property type="match status" value="1"/>
</dbReference>
<organism evidence="3 4">
    <name type="scientific">SAR86 cluster bacterium</name>
    <dbReference type="NCBI Taxonomy" id="2030880"/>
    <lineage>
        <taxon>Bacteria</taxon>
        <taxon>Pseudomonadati</taxon>
        <taxon>Pseudomonadota</taxon>
        <taxon>Gammaproteobacteria</taxon>
        <taxon>SAR86 cluster</taxon>
    </lineage>
</organism>
<dbReference type="InterPro" id="IPR044398">
    <property type="entry name" value="Globin-sensor_dom"/>
</dbReference>
<comment type="caution">
    <text evidence="3">The sequence shown here is derived from an EMBL/GenBank/DDBJ whole genome shotgun (WGS) entry which is preliminary data.</text>
</comment>
<proteinExistence type="predicted"/>
<dbReference type="InterPro" id="IPR002645">
    <property type="entry name" value="STAS_dom"/>
</dbReference>
<dbReference type="Proteomes" id="UP000218767">
    <property type="component" value="Unassembled WGS sequence"/>
</dbReference>
<protein>
    <submittedName>
        <fullName evidence="3">Anti-anti-sigma factor</fullName>
    </submittedName>
</protein>
<evidence type="ECO:0000313" key="3">
    <source>
        <dbReference type="EMBL" id="PCI80781.1"/>
    </source>
</evidence>
<evidence type="ECO:0000259" key="2">
    <source>
        <dbReference type="PROSITE" id="PS50801"/>
    </source>
</evidence>
<dbReference type="Gene3D" id="3.30.750.24">
    <property type="entry name" value="STAS domain"/>
    <property type="match status" value="1"/>
</dbReference>